<evidence type="ECO:0000256" key="1">
    <source>
        <dbReference type="ARBA" id="ARBA00004651"/>
    </source>
</evidence>
<dbReference type="Pfam" id="PF02653">
    <property type="entry name" value="BPD_transp_2"/>
    <property type="match status" value="1"/>
</dbReference>
<organism evidence="7">
    <name type="scientific">Longilinea arvoryzae</name>
    <dbReference type="NCBI Taxonomy" id="360412"/>
    <lineage>
        <taxon>Bacteria</taxon>
        <taxon>Bacillati</taxon>
        <taxon>Chloroflexota</taxon>
        <taxon>Anaerolineae</taxon>
        <taxon>Anaerolineales</taxon>
        <taxon>Anaerolineaceae</taxon>
        <taxon>Longilinea</taxon>
    </lineage>
</organism>
<evidence type="ECO:0000256" key="6">
    <source>
        <dbReference type="SAM" id="Phobius"/>
    </source>
</evidence>
<keyword evidence="8" id="KW-1185">Reference proteome</keyword>
<evidence type="ECO:0000256" key="5">
    <source>
        <dbReference type="ARBA" id="ARBA00023136"/>
    </source>
</evidence>
<keyword evidence="5 6" id="KW-0472">Membrane</keyword>
<name>A0A0S7BIV7_9CHLR</name>
<dbReference type="PANTHER" id="PTHR47089:SF1">
    <property type="entry name" value="GUANOSINE ABC TRANSPORTER PERMEASE PROTEIN NUPP"/>
    <property type="match status" value="1"/>
</dbReference>
<feature type="transmembrane region" description="Helical" evidence="6">
    <location>
        <begin position="331"/>
        <end position="352"/>
    </location>
</feature>
<feature type="transmembrane region" description="Helical" evidence="6">
    <location>
        <begin position="161"/>
        <end position="179"/>
    </location>
</feature>
<protein>
    <submittedName>
        <fullName evidence="7">ABC-type uncharacterized transport system, permease component</fullName>
    </submittedName>
</protein>
<dbReference type="RefSeq" id="WP_083522516.1">
    <property type="nucleotide sequence ID" value="NZ_DF967972.1"/>
</dbReference>
<feature type="transmembrane region" description="Helical" evidence="6">
    <location>
        <begin position="107"/>
        <end position="124"/>
    </location>
</feature>
<dbReference type="GO" id="GO:0022857">
    <property type="term" value="F:transmembrane transporter activity"/>
    <property type="evidence" value="ECO:0007669"/>
    <property type="project" value="InterPro"/>
</dbReference>
<feature type="transmembrane region" description="Helical" evidence="6">
    <location>
        <begin position="130"/>
        <end position="152"/>
    </location>
</feature>
<dbReference type="EMBL" id="DF967972">
    <property type="protein sequence ID" value="GAP14515.1"/>
    <property type="molecule type" value="Genomic_DNA"/>
</dbReference>
<keyword evidence="4 6" id="KW-1133">Transmembrane helix</keyword>
<dbReference type="PANTHER" id="PTHR47089">
    <property type="entry name" value="ABC TRANSPORTER, PERMEASE PROTEIN"/>
    <property type="match status" value="1"/>
</dbReference>
<dbReference type="InterPro" id="IPR001851">
    <property type="entry name" value="ABC_transp_permease"/>
</dbReference>
<feature type="transmembrane region" description="Helical" evidence="6">
    <location>
        <begin position="293"/>
        <end position="319"/>
    </location>
</feature>
<evidence type="ECO:0000256" key="4">
    <source>
        <dbReference type="ARBA" id="ARBA00022989"/>
    </source>
</evidence>
<sequence>MKTESQDERLAPKKKPVIEWKDLKVIISPDLTTSIIAILLALLVGAGLIASLGFNPLTAYKTLLDGALGNKNSIAETLIRAIPLALVGVGVSIAFRAGTFNIGGEGQLYLGAAAATWVGLQFAYLPHILLLFLMILAAMVVGGIWACIAGILKIRFNASELINTIMMNYIAIFFVNYLVHGPMKEPGSPLGQSSPLASQARLAILLPTTRLHTGLLITIFVVIVAYVLLWHTTWGFQIRASGKNPIAALAAGINVNWVALSAFALSGALAGLAGFCEAAGVQHRMLENISPGYGYTAIVVALLGQTNPTGVLAAAIMFAGLQVGASTMESAIGVPSSIVTIIQYLIVIFIIGRGALDLVRRKISPAKERSK</sequence>
<dbReference type="GO" id="GO:0005886">
    <property type="term" value="C:plasma membrane"/>
    <property type="evidence" value="ECO:0007669"/>
    <property type="project" value="UniProtKB-SubCell"/>
</dbReference>
<dbReference type="STRING" id="360412.LARV_02286"/>
<evidence type="ECO:0000313" key="8">
    <source>
        <dbReference type="Proteomes" id="UP000055060"/>
    </source>
</evidence>
<proteinExistence type="predicted"/>
<feature type="transmembrane region" description="Helical" evidence="6">
    <location>
        <begin position="74"/>
        <end position="95"/>
    </location>
</feature>
<dbReference type="OrthoDB" id="45037at2"/>
<keyword evidence="3 6" id="KW-0812">Transmembrane</keyword>
<feature type="transmembrane region" description="Helical" evidence="6">
    <location>
        <begin position="246"/>
        <end position="273"/>
    </location>
</feature>
<keyword evidence="2" id="KW-1003">Cell membrane</keyword>
<comment type="subcellular location">
    <subcellularLocation>
        <location evidence="1">Cell membrane</location>
        <topology evidence="1">Multi-pass membrane protein</topology>
    </subcellularLocation>
</comment>
<evidence type="ECO:0000256" key="2">
    <source>
        <dbReference type="ARBA" id="ARBA00022475"/>
    </source>
</evidence>
<gene>
    <name evidence="7" type="ORF">LARV_02286</name>
</gene>
<dbReference type="AlphaFoldDB" id="A0A0S7BIV7"/>
<feature type="transmembrane region" description="Helical" evidence="6">
    <location>
        <begin position="31"/>
        <end position="54"/>
    </location>
</feature>
<dbReference type="CDD" id="cd06580">
    <property type="entry name" value="TM_PBP1_transp_TpRbsC_like"/>
    <property type="match status" value="1"/>
</dbReference>
<reference evidence="7" key="1">
    <citation type="submission" date="2015-07" db="EMBL/GenBank/DDBJ databases">
        <title>Draft Genome Sequences of Anaerolinea thermolimosa IMO-1, Bellilinea caldifistulae GOMI-1, Leptolinea tardivitalis YMTK-2, Levilinea saccharolytica KIBI-1,Longilinea arvoryzae KOME-1, Previously Described as Members of the Anaerolineaceae (Chloroflexi).</title>
        <authorList>
            <person name="Sekiguchi Y."/>
            <person name="Ohashi A."/>
            <person name="Matsuura N."/>
            <person name="Tourlousse M.D."/>
        </authorList>
    </citation>
    <scope>NUCLEOTIDE SEQUENCE [LARGE SCALE GENOMIC DNA]</scope>
    <source>
        <strain evidence="7">KOME-1</strain>
    </source>
</reference>
<feature type="transmembrane region" description="Helical" evidence="6">
    <location>
        <begin position="215"/>
        <end position="234"/>
    </location>
</feature>
<evidence type="ECO:0000313" key="7">
    <source>
        <dbReference type="EMBL" id="GAP14515.1"/>
    </source>
</evidence>
<evidence type="ECO:0000256" key="3">
    <source>
        <dbReference type="ARBA" id="ARBA00022692"/>
    </source>
</evidence>
<accession>A0A0S7BIV7</accession>
<dbReference type="Proteomes" id="UP000055060">
    <property type="component" value="Unassembled WGS sequence"/>
</dbReference>